<comment type="caution">
    <text evidence="2">The sequence shown here is derived from an EMBL/GenBank/DDBJ whole genome shotgun (WGS) entry which is preliminary data.</text>
</comment>
<feature type="compositionally biased region" description="Polar residues" evidence="1">
    <location>
        <begin position="41"/>
        <end position="54"/>
    </location>
</feature>
<organism evidence="2 3">
    <name type="scientific">Trypanosoma cruzi</name>
    <dbReference type="NCBI Taxonomy" id="5693"/>
    <lineage>
        <taxon>Eukaryota</taxon>
        <taxon>Discoba</taxon>
        <taxon>Euglenozoa</taxon>
        <taxon>Kinetoplastea</taxon>
        <taxon>Metakinetoplastina</taxon>
        <taxon>Trypanosomatida</taxon>
        <taxon>Trypanosomatidae</taxon>
        <taxon>Trypanosoma</taxon>
        <taxon>Schizotrypanum</taxon>
    </lineage>
</organism>
<accession>A0A2V2V5Y0</accession>
<feature type="compositionally biased region" description="Low complexity" evidence="1">
    <location>
        <begin position="1"/>
        <end position="10"/>
    </location>
</feature>
<dbReference type="VEuPathDB" id="TriTrypDB:TcCLB.509965.300"/>
<dbReference type="VEuPathDB" id="TriTrypDB:C4B63_42g69"/>
<evidence type="ECO:0000313" key="3">
    <source>
        <dbReference type="Proteomes" id="UP000246121"/>
    </source>
</evidence>
<feature type="region of interest" description="Disordered" evidence="1">
    <location>
        <begin position="138"/>
        <end position="158"/>
    </location>
</feature>
<feature type="region of interest" description="Disordered" evidence="1">
    <location>
        <begin position="1"/>
        <end position="55"/>
    </location>
</feature>
<sequence length="158" mass="17743">MESSTGANEGAGEEERNVRRRLSSPTRDVGEKKKQKEHSVEPSSTREPVPSSSPFEKKAVSGLFFIVTEEGAWRKTVCHANSSQFAEAERCWEEHRTTGKMHHEPPWRVCSVAEDNREHPYYVRWLDTMELPPLEELLNKKSGSDGATEKCGGDGVGK</sequence>
<proteinExistence type="predicted"/>
<dbReference type="VEuPathDB" id="TriTrypDB:TcYC6_0095940"/>
<dbReference type="VEuPathDB" id="TriTrypDB:BCY84_00911"/>
<dbReference type="Proteomes" id="UP000246121">
    <property type="component" value="Unassembled WGS sequence"/>
</dbReference>
<dbReference type="VEuPathDB" id="TriTrypDB:TcCL_ESM09899"/>
<dbReference type="EMBL" id="PRFA01000042">
    <property type="protein sequence ID" value="PWU91684.1"/>
    <property type="molecule type" value="Genomic_DNA"/>
</dbReference>
<gene>
    <name evidence="2" type="ORF">C4B63_42g69</name>
</gene>
<dbReference type="OrthoDB" id="244286at2759"/>
<dbReference type="AlphaFoldDB" id="A0A2V2V5Y0"/>
<dbReference type="VEuPathDB" id="TriTrypDB:TcG_00359"/>
<reference evidence="2 3" key="1">
    <citation type="journal article" date="2018" name="Microb. Genom.">
        <title>Expanding an expanded genome: long-read sequencing of Trypanosoma cruzi.</title>
        <authorList>
            <person name="Berna L."/>
            <person name="Rodriguez M."/>
            <person name="Chiribao M.L."/>
            <person name="Parodi-Talice A."/>
            <person name="Pita S."/>
            <person name="Rijo G."/>
            <person name="Alvarez-Valin F."/>
            <person name="Robello C."/>
        </authorList>
    </citation>
    <scope>NUCLEOTIDE SEQUENCE [LARGE SCALE GENOMIC DNA]</scope>
    <source>
        <strain evidence="2 3">Dm28c</strain>
    </source>
</reference>
<dbReference type="VEuPathDB" id="TriTrypDB:C3747_41g230"/>
<evidence type="ECO:0000256" key="1">
    <source>
        <dbReference type="SAM" id="MobiDB-lite"/>
    </source>
</evidence>
<feature type="compositionally biased region" description="Basic and acidic residues" evidence="1">
    <location>
        <begin position="28"/>
        <end position="40"/>
    </location>
</feature>
<evidence type="ECO:0000313" key="2">
    <source>
        <dbReference type="EMBL" id="PWU91684.1"/>
    </source>
</evidence>
<dbReference type="VEuPathDB" id="TriTrypDB:TcCLB.509053.60"/>
<dbReference type="VEuPathDB" id="TriTrypDB:TcBrA4_0050170"/>
<name>A0A2V2V5Y0_TRYCR</name>
<protein>
    <submittedName>
        <fullName evidence="2">Uncharacterized protein</fullName>
    </submittedName>
</protein>